<feature type="signal peptide" evidence="4">
    <location>
        <begin position="1"/>
        <end position="24"/>
    </location>
</feature>
<dbReference type="SUPFAM" id="SSF53474">
    <property type="entry name" value="alpha/beta-Hydrolases"/>
    <property type="match status" value="1"/>
</dbReference>
<evidence type="ECO:0000256" key="3">
    <source>
        <dbReference type="ARBA" id="ARBA00022801"/>
    </source>
</evidence>
<dbReference type="InterPro" id="IPR029058">
    <property type="entry name" value="AB_hydrolase_fold"/>
</dbReference>
<dbReference type="Pfam" id="PF08386">
    <property type="entry name" value="Abhydrolase_4"/>
    <property type="match status" value="1"/>
</dbReference>
<dbReference type="RefSeq" id="WP_286001582.1">
    <property type="nucleotide sequence ID" value="NZ_CP127295.1"/>
</dbReference>
<accession>A0A9Y2JX80</accession>
<keyword evidence="2 4" id="KW-0732">Signal</keyword>
<dbReference type="AlphaFoldDB" id="A0A9Y2JX80"/>
<feature type="domain" description="Peptidase S33 tripeptidyl aminopeptidase-like C-terminal" evidence="5">
    <location>
        <begin position="375"/>
        <end position="477"/>
    </location>
</feature>
<reference evidence="6 7" key="1">
    <citation type="submission" date="2023-06" db="EMBL/GenBank/DDBJ databases">
        <authorList>
            <person name="Oyuntsetseg B."/>
            <person name="Kim S.B."/>
        </authorList>
    </citation>
    <scope>NUCLEOTIDE SEQUENCE [LARGE SCALE GENOMIC DNA]</scope>
    <source>
        <strain evidence="6 7">4-36</strain>
    </source>
</reference>
<evidence type="ECO:0000259" key="5">
    <source>
        <dbReference type="Pfam" id="PF08386"/>
    </source>
</evidence>
<evidence type="ECO:0000256" key="2">
    <source>
        <dbReference type="ARBA" id="ARBA00022729"/>
    </source>
</evidence>
<evidence type="ECO:0000256" key="1">
    <source>
        <dbReference type="ARBA" id="ARBA00010088"/>
    </source>
</evidence>
<dbReference type="Proteomes" id="UP001239397">
    <property type="component" value="Chromosome"/>
</dbReference>
<dbReference type="EMBL" id="CP127295">
    <property type="protein sequence ID" value="WIY05286.1"/>
    <property type="molecule type" value="Genomic_DNA"/>
</dbReference>
<sequence>MRRTLLVAAVAVVVASVVPGVAQAAPGALRWGACPADVTAPGLECTTLEVPLDYRKPDGRQIQVAVSRLKSANPAHRRGVLLTNPGGPGGPGLDMPALLALIGLPQSLLDTYDVIGFDPRGVGHSTPVTCDLAPAQLRSNVPPYALGPADVAAHAEYVQGVARQCGASRTAAMLPYVTTANTARDMDRIRAALGEPKLSYYGISYGTYLGAVYTTLFPQRSDRIVLDSNLAPGGLDVTGSRLFAQGFDDRFPDFAAFAVAHQEFGLGRTRAEVTAKYFDLAARLDAKPSPEGVDGKLFRQLTFGMFYSDATLPYLASAWHALDTGAPVPQPPGGTVPDLDNLLSSQLYVVCGDSAWPEPVRTYQKNVAIDRIRHPMFGPAAANIWPCAFWPSEPAEPQVRIGDRGPSDILMLQNLRDPATPLTGARQLRRAFGDRARMVTADQGGHGTFFFGGNTCANNAGTKFLTTGELPPRDLACAAEPSHQAPAAALAAFPVRLF</sequence>
<evidence type="ECO:0000313" key="6">
    <source>
        <dbReference type="EMBL" id="WIY05286.1"/>
    </source>
</evidence>
<evidence type="ECO:0000256" key="4">
    <source>
        <dbReference type="SAM" id="SignalP"/>
    </source>
</evidence>
<organism evidence="6 7">
    <name type="scientific">Amycolatopsis mongoliensis</name>
    <dbReference type="NCBI Taxonomy" id="715475"/>
    <lineage>
        <taxon>Bacteria</taxon>
        <taxon>Bacillati</taxon>
        <taxon>Actinomycetota</taxon>
        <taxon>Actinomycetes</taxon>
        <taxon>Pseudonocardiales</taxon>
        <taxon>Pseudonocardiaceae</taxon>
        <taxon>Amycolatopsis</taxon>
    </lineage>
</organism>
<name>A0A9Y2JX80_9PSEU</name>
<dbReference type="PANTHER" id="PTHR43248">
    <property type="entry name" value="2-SUCCINYL-6-HYDROXY-2,4-CYCLOHEXADIENE-1-CARBOXYLATE SYNTHASE"/>
    <property type="match status" value="1"/>
</dbReference>
<proteinExistence type="inferred from homology"/>
<dbReference type="InterPro" id="IPR013595">
    <property type="entry name" value="Pept_S33_TAP-like_C"/>
</dbReference>
<dbReference type="GO" id="GO:0016787">
    <property type="term" value="F:hydrolase activity"/>
    <property type="evidence" value="ECO:0007669"/>
    <property type="project" value="UniProtKB-KW"/>
</dbReference>
<dbReference type="Gene3D" id="3.40.50.1820">
    <property type="entry name" value="alpha/beta hydrolase"/>
    <property type="match status" value="1"/>
</dbReference>
<evidence type="ECO:0000313" key="7">
    <source>
        <dbReference type="Proteomes" id="UP001239397"/>
    </source>
</evidence>
<dbReference type="InterPro" id="IPR051601">
    <property type="entry name" value="Serine_prot/Carboxylest_S33"/>
</dbReference>
<keyword evidence="7" id="KW-1185">Reference proteome</keyword>
<gene>
    <name evidence="6" type="ORF">QRX60_16085</name>
</gene>
<feature type="chain" id="PRO_5040771254" evidence="4">
    <location>
        <begin position="25"/>
        <end position="498"/>
    </location>
</feature>
<dbReference type="PANTHER" id="PTHR43248:SF29">
    <property type="entry name" value="TRIPEPTIDYL AMINOPEPTIDASE"/>
    <property type="match status" value="1"/>
</dbReference>
<comment type="similarity">
    <text evidence="1">Belongs to the peptidase S33 family.</text>
</comment>
<dbReference type="KEGG" id="amog:QRX60_16085"/>
<keyword evidence="3 6" id="KW-0378">Hydrolase</keyword>
<protein>
    <submittedName>
        <fullName evidence="6">Alpha/beta hydrolase</fullName>
    </submittedName>
</protein>